<evidence type="ECO:0000313" key="2">
    <source>
        <dbReference type="Proteomes" id="UP000596742"/>
    </source>
</evidence>
<protein>
    <submittedName>
        <fullName evidence="1">Uncharacterized protein</fullName>
    </submittedName>
</protein>
<evidence type="ECO:0000313" key="1">
    <source>
        <dbReference type="EMBL" id="VDI04925.1"/>
    </source>
</evidence>
<dbReference type="OrthoDB" id="6196633at2759"/>
<sequence>MFEPEKYDNTGNFRSSAIDTWNSLNINTVYIVIHTNSLPVVEMWFDIPPGTSNTDWFSPTYVTTNAWNDLPNYLYDYLYFSVQGDNSRRFFIYKNYNLCSATELGWFVVVDFYGYTCNFDTANNYPVFIHKNTVVVILI</sequence>
<proteinExistence type="predicted"/>
<keyword evidence="2" id="KW-1185">Reference proteome</keyword>
<reference evidence="1" key="1">
    <citation type="submission" date="2018-11" db="EMBL/GenBank/DDBJ databases">
        <authorList>
            <person name="Alioto T."/>
            <person name="Alioto T."/>
        </authorList>
    </citation>
    <scope>NUCLEOTIDE SEQUENCE</scope>
</reference>
<comment type="caution">
    <text evidence="1">The sequence shown here is derived from an EMBL/GenBank/DDBJ whole genome shotgun (WGS) entry which is preliminary data.</text>
</comment>
<dbReference type="EMBL" id="UYJE01001770">
    <property type="protein sequence ID" value="VDI04925.1"/>
    <property type="molecule type" value="Genomic_DNA"/>
</dbReference>
<gene>
    <name evidence="1" type="ORF">MGAL_10B071428</name>
</gene>
<name>A0A8B6CI61_MYTGA</name>
<organism evidence="1 2">
    <name type="scientific">Mytilus galloprovincialis</name>
    <name type="common">Mediterranean mussel</name>
    <dbReference type="NCBI Taxonomy" id="29158"/>
    <lineage>
        <taxon>Eukaryota</taxon>
        <taxon>Metazoa</taxon>
        <taxon>Spiralia</taxon>
        <taxon>Lophotrochozoa</taxon>
        <taxon>Mollusca</taxon>
        <taxon>Bivalvia</taxon>
        <taxon>Autobranchia</taxon>
        <taxon>Pteriomorphia</taxon>
        <taxon>Mytilida</taxon>
        <taxon>Mytiloidea</taxon>
        <taxon>Mytilidae</taxon>
        <taxon>Mytilinae</taxon>
        <taxon>Mytilus</taxon>
    </lineage>
</organism>
<dbReference type="Proteomes" id="UP000596742">
    <property type="component" value="Unassembled WGS sequence"/>
</dbReference>
<accession>A0A8B6CI61</accession>
<dbReference type="AlphaFoldDB" id="A0A8B6CI61"/>